<sequence>MPKFRKKPVEIEAMQWDGTVSGIDRIKSVFTDIYTTCIAKKHENVSVWEIATLEGSHRVSPKDFIIKGIKGEYYPCKPDIFLMTYDEC</sequence>
<proteinExistence type="predicted"/>
<dbReference type="EMBL" id="LR796835">
    <property type="protein sequence ID" value="CAB4169106.1"/>
    <property type="molecule type" value="Genomic_DNA"/>
</dbReference>
<name>A0A6J5PGT6_9CAUD</name>
<evidence type="ECO:0000313" key="1">
    <source>
        <dbReference type="EMBL" id="CAB4169106.1"/>
    </source>
</evidence>
<protein>
    <submittedName>
        <fullName evidence="1">Uncharacterized protein</fullName>
    </submittedName>
</protein>
<reference evidence="1" key="1">
    <citation type="submission" date="2020-04" db="EMBL/GenBank/DDBJ databases">
        <authorList>
            <person name="Chiriac C."/>
            <person name="Salcher M."/>
            <person name="Ghai R."/>
            <person name="Kavagutti S V."/>
        </authorList>
    </citation>
    <scope>NUCLEOTIDE SEQUENCE</scope>
</reference>
<gene>
    <name evidence="1" type="ORF">UFOVP581_47</name>
</gene>
<accession>A0A6J5PGT6</accession>
<organism evidence="1">
    <name type="scientific">uncultured Caudovirales phage</name>
    <dbReference type="NCBI Taxonomy" id="2100421"/>
    <lineage>
        <taxon>Viruses</taxon>
        <taxon>Duplodnaviria</taxon>
        <taxon>Heunggongvirae</taxon>
        <taxon>Uroviricota</taxon>
        <taxon>Caudoviricetes</taxon>
        <taxon>Peduoviridae</taxon>
        <taxon>Maltschvirus</taxon>
        <taxon>Maltschvirus maltsch</taxon>
    </lineage>
</organism>